<evidence type="ECO:0000256" key="1">
    <source>
        <dbReference type="SAM" id="Phobius"/>
    </source>
</evidence>
<name>A0A395V1X6_9FIRM</name>
<evidence type="ECO:0000313" key="9">
    <source>
        <dbReference type="Proteomes" id="UP000285290"/>
    </source>
</evidence>
<gene>
    <name evidence="5" type="ORF">DW028_08945</name>
    <name evidence="4" type="ORF">DW753_12850</name>
    <name evidence="3" type="ORF">DW967_16980</name>
    <name evidence="2" type="ORF">DWY38_05790</name>
</gene>
<dbReference type="EMBL" id="QSKC01000020">
    <property type="protein sequence ID" value="RHE30842.1"/>
    <property type="molecule type" value="Genomic_DNA"/>
</dbReference>
<evidence type="ECO:0000313" key="7">
    <source>
        <dbReference type="Proteomes" id="UP000283297"/>
    </source>
</evidence>
<accession>A0A395V1X6</accession>
<evidence type="ECO:0000313" key="6">
    <source>
        <dbReference type="Proteomes" id="UP000266066"/>
    </source>
</evidence>
<dbReference type="Proteomes" id="UP000285290">
    <property type="component" value="Unassembled WGS sequence"/>
</dbReference>
<dbReference type="EMBL" id="QRON01000005">
    <property type="protein sequence ID" value="RHL28176.1"/>
    <property type="molecule type" value="Genomic_DNA"/>
</dbReference>
<dbReference type="AlphaFoldDB" id="A0A395V1X6"/>
<keyword evidence="1" id="KW-1133">Transmembrane helix</keyword>
<reference evidence="6 7" key="1">
    <citation type="submission" date="2018-08" db="EMBL/GenBank/DDBJ databases">
        <title>A genome reference for cultivated species of the human gut microbiota.</title>
        <authorList>
            <person name="Zou Y."/>
            <person name="Xue W."/>
            <person name="Luo G."/>
        </authorList>
    </citation>
    <scope>NUCLEOTIDE SEQUENCE [LARGE SCALE GENOMIC DNA]</scope>
    <source>
        <strain evidence="2 6">AF25-15</strain>
        <strain evidence="5 7">AF38-24</strain>
        <strain evidence="4 9">AM29-10</strain>
        <strain evidence="3 8">AM47-6BH</strain>
    </source>
</reference>
<keyword evidence="1" id="KW-0812">Transmembrane</keyword>
<proteinExistence type="predicted"/>
<comment type="caution">
    <text evidence="2">The sequence shown here is derived from an EMBL/GenBank/DDBJ whole genome shotgun (WGS) entry which is preliminary data.</text>
</comment>
<evidence type="ECO:0000313" key="3">
    <source>
        <dbReference type="EMBL" id="RGZ87874.1"/>
    </source>
</evidence>
<evidence type="ECO:0000313" key="8">
    <source>
        <dbReference type="Proteomes" id="UP000283721"/>
    </source>
</evidence>
<keyword evidence="1" id="KW-0472">Membrane</keyword>
<evidence type="ECO:0000313" key="5">
    <source>
        <dbReference type="EMBL" id="RHL28176.1"/>
    </source>
</evidence>
<sequence length="166" mass="18824">MQRKLLELKRKLFMVMGIMLCFICFTGITVNAAELNAETLGDSEETVISAEERERSVFLDSSKERIPNFFVVEAVVEGSSGSDKIKIIAHNIGIDTIDKISCKVKITDNKGLVQYNKVVSFTDVTPLFSPVYNIYVKNWKKIEITNIQAWDGKDYGTRPDHTIIRE</sequence>
<evidence type="ECO:0000313" key="2">
    <source>
        <dbReference type="EMBL" id="RGR55623.1"/>
    </source>
</evidence>
<evidence type="ECO:0000313" key="4">
    <source>
        <dbReference type="EMBL" id="RHE30842.1"/>
    </source>
</evidence>
<organism evidence="2 6">
    <name type="scientific">Agathobacter rectalis</name>
    <dbReference type="NCBI Taxonomy" id="39491"/>
    <lineage>
        <taxon>Bacteria</taxon>
        <taxon>Bacillati</taxon>
        <taxon>Bacillota</taxon>
        <taxon>Clostridia</taxon>
        <taxon>Lachnospirales</taxon>
        <taxon>Lachnospiraceae</taxon>
        <taxon>Agathobacter</taxon>
    </lineage>
</organism>
<dbReference type="RefSeq" id="WP_117998098.1">
    <property type="nucleotide sequence ID" value="NZ_QRON01000005.1"/>
</dbReference>
<protein>
    <submittedName>
        <fullName evidence="2">Uncharacterized protein</fullName>
    </submittedName>
</protein>
<dbReference type="Proteomes" id="UP000283721">
    <property type="component" value="Unassembled WGS sequence"/>
</dbReference>
<dbReference type="EMBL" id="QRUJ01000004">
    <property type="protein sequence ID" value="RGR55623.1"/>
    <property type="molecule type" value="Genomic_DNA"/>
</dbReference>
<dbReference type="EMBL" id="QSES01000057">
    <property type="protein sequence ID" value="RGZ87874.1"/>
    <property type="molecule type" value="Genomic_DNA"/>
</dbReference>
<dbReference type="Proteomes" id="UP000283297">
    <property type="component" value="Unassembled WGS sequence"/>
</dbReference>
<feature type="transmembrane region" description="Helical" evidence="1">
    <location>
        <begin position="12"/>
        <end position="33"/>
    </location>
</feature>
<dbReference type="Proteomes" id="UP000266066">
    <property type="component" value="Unassembled WGS sequence"/>
</dbReference>